<dbReference type="AlphaFoldDB" id="F4PS22"/>
<organism evidence="1 2">
    <name type="scientific">Cavenderia fasciculata</name>
    <name type="common">Slime mold</name>
    <name type="synonym">Dictyostelium fasciculatum</name>
    <dbReference type="NCBI Taxonomy" id="261658"/>
    <lineage>
        <taxon>Eukaryota</taxon>
        <taxon>Amoebozoa</taxon>
        <taxon>Evosea</taxon>
        <taxon>Eumycetozoa</taxon>
        <taxon>Dictyostelia</taxon>
        <taxon>Acytosteliales</taxon>
        <taxon>Cavenderiaceae</taxon>
        <taxon>Cavenderia</taxon>
    </lineage>
</organism>
<proteinExistence type="predicted"/>
<sequence>MEKPDKEFIEIFDILIDQQIKKMKYDHNNNNSRQDNEKRRKDAKQLFKQYTISKPDKLVSWLLYLMVKGTYPNTTLSDIFLRHLIGIIVSFAKYLIPTEQWFELGMIVETIQFGEEYDSILLENTKELMVYATYDFKMDKKEILLDLIKNFRISKLARGTVSIIHAHAIIDGIVDGELLDDIVESLSGILDNNPQLMKEISPQISITLIEVLDRHREKGFKNNDTKNNIFEYLAETFPTRITDRQIDRIIVHLTEWLIQEKSMVLEDWAYSDDSQIDLDDNLCNFIYDQVLFNDIKYSKDHLSSTVATISRFVVALDRIARVIFDHFIILLNSKSWKERYLSLMTMSDLFNKDPVNILAEEEKL</sequence>
<protein>
    <submittedName>
        <fullName evidence="1">Uncharacterized protein</fullName>
    </submittedName>
</protein>
<name>F4PS22_CACFS</name>
<accession>F4PS22</accession>
<dbReference type="Proteomes" id="UP000007797">
    <property type="component" value="Unassembled WGS sequence"/>
</dbReference>
<evidence type="ECO:0000313" key="2">
    <source>
        <dbReference type="Proteomes" id="UP000007797"/>
    </source>
</evidence>
<dbReference type="EMBL" id="GL883010">
    <property type="protein sequence ID" value="EGG20620.1"/>
    <property type="molecule type" value="Genomic_DNA"/>
</dbReference>
<evidence type="ECO:0000313" key="1">
    <source>
        <dbReference type="EMBL" id="EGG20620.1"/>
    </source>
</evidence>
<dbReference type="SUPFAM" id="SSF48371">
    <property type="entry name" value="ARM repeat"/>
    <property type="match status" value="1"/>
</dbReference>
<dbReference type="InterPro" id="IPR016024">
    <property type="entry name" value="ARM-type_fold"/>
</dbReference>
<keyword evidence="2" id="KW-1185">Reference proteome</keyword>
<reference evidence="2" key="1">
    <citation type="journal article" date="2011" name="Genome Res.">
        <title>Phylogeny-wide analysis of social amoeba genomes highlights ancient origins for complex intercellular communication.</title>
        <authorList>
            <person name="Heidel A.J."/>
            <person name="Lawal H.M."/>
            <person name="Felder M."/>
            <person name="Schilde C."/>
            <person name="Helps N.R."/>
            <person name="Tunggal B."/>
            <person name="Rivero F."/>
            <person name="John U."/>
            <person name="Schleicher M."/>
            <person name="Eichinger L."/>
            <person name="Platzer M."/>
            <person name="Noegel A.A."/>
            <person name="Schaap P."/>
            <person name="Gloeckner G."/>
        </authorList>
    </citation>
    <scope>NUCLEOTIDE SEQUENCE [LARGE SCALE GENOMIC DNA]</scope>
    <source>
        <strain evidence="2">SH3</strain>
    </source>
</reference>
<dbReference type="RefSeq" id="XP_004358470.1">
    <property type="nucleotide sequence ID" value="XM_004358413.1"/>
</dbReference>
<dbReference type="GeneID" id="14873392"/>
<dbReference type="KEGG" id="dfa:DFA_00481"/>
<gene>
    <name evidence="1" type="ORF">DFA_00481</name>
</gene>